<organism evidence="3 4">
    <name type="scientific">Magnaporthiopsis poae (strain ATCC 64411 / 73-15)</name>
    <name type="common">Kentucky bluegrass fungus</name>
    <name type="synonym">Magnaporthe poae</name>
    <dbReference type="NCBI Taxonomy" id="644358"/>
    <lineage>
        <taxon>Eukaryota</taxon>
        <taxon>Fungi</taxon>
        <taxon>Dikarya</taxon>
        <taxon>Ascomycota</taxon>
        <taxon>Pezizomycotina</taxon>
        <taxon>Sordariomycetes</taxon>
        <taxon>Sordariomycetidae</taxon>
        <taxon>Magnaporthales</taxon>
        <taxon>Magnaporthaceae</taxon>
        <taxon>Magnaporthiopsis</taxon>
    </lineage>
</organism>
<sequence>MWGEKGGCREKQNDGQPRSPMSGQVILGQNPEHIGTGRERHSTCVVLPSRCKSKAASFQGTYAGRRRGVGCVTSFTYVSKKLQRSDRAALYQIKLKEKGKAT</sequence>
<accession>A0A0C4E750</accession>
<evidence type="ECO:0000313" key="2">
    <source>
        <dbReference type="EMBL" id="KLU89380.1"/>
    </source>
</evidence>
<dbReference type="Proteomes" id="UP000011715">
    <property type="component" value="Unassembled WGS sequence"/>
</dbReference>
<dbReference type="EMBL" id="GL876972">
    <property type="protein sequence ID" value="KLU89380.1"/>
    <property type="molecule type" value="Genomic_DNA"/>
</dbReference>
<dbReference type="EMBL" id="ADBL01002017">
    <property type="status" value="NOT_ANNOTATED_CDS"/>
    <property type="molecule type" value="Genomic_DNA"/>
</dbReference>
<reference evidence="4" key="1">
    <citation type="submission" date="2010-05" db="EMBL/GenBank/DDBJ databases">
        <title>The genome sequence of Magnaporthe poae strain ATCC 64411.</title>
        <authorList>
            <person name="Ma L.-J."/>
            <person name="Dead R."/>
            <person name="Young S."/>
            <person name="Zeng Q."/>
            <person name="Koehrsen M."/>
            <person name="Alvarado L."/>
            <person name="Berlin A."/>
            <person name="Chapman S.B."/>
            <person name="Chen Z."/>
            <person name="Freedman E."/>
            <person name="Gellesch M."/>
            <person name="Goldberg J."/>
            <person name="Griggs A."/>
            <person name="Gujja S."/>
            <person name="Heilman E.R."/>
            <person name="Heiman D."/>
            <person name="Hepburn T."/>
            <person name="Howarth C."/>
            <person name="Jen D."/>
            <person name="Larson L."/>
            <person name="Mehta T."/>
            <person name="Neiman D."/>
            <person name="Pearson M."/>
            <person name="Roberts A."/>
            <person name="Saif S."/>
            <person name="Shea T."/>
            <person name="Shenoy N."/>
            <person name="Sisk P."/>
            <person name="Stolte C."/>
            <person name="Sykes S."/>
            <person name="Walk T."/>
            <person name="White J."/>
            <person name="Yandava C."/>
            <person name="Haas B."/>
            <person name="Nusbaum C."/>
            <person name="Birren B."/>
        </authorList>
    </citation>
    <scope>NUCLEOTIDE SEQUENCE [LARGE SCALE GENOMIC DNA]</scope>
    <source>
        <strain evidence="4">ATCC 64411 / 73-15</strain>
    </source>
</reference>
<evidence type="ECO:0000313" key="3">
    <source>
        <dbReference type="EnsemblFungi" id="MAPG_08351T0"/>
    </source>
</evidence>
<dbReference type="EnsemblFungi" id="MAPG_08351T0">
    <property type="protein sequence ID" value="MAPG_08351T0"/>
    <property type="gene ID" value="MAPG_08351"/>
</dbReference>
<dbReference type="AlphaFoldDB" id="A0A0C4E750"/>
<proteinExistence type="predicted"/>
<dbReference type="VEuPathDB" id="FungiDB:MAPG_08351"/>
<reference evidence="3" key="4">
    <citation type="journal article" date="2015" name="G3 (Bethesda)">
        <title>Genome sequences of three phytopathogenic species of the Magnaporthaceae family of fungi.</title>
        <authorList>
            <person name="Okagaki L.H."/>
            <person name="Nunes C.C."/>
            <person name="Sailsbery J."/>
            <person name="Clay B."/>
            <person name="Brown D."/>
            <person name="John T."/>
            <person name="Oh Y."/>
            <person name="Young N."/>
            <person name="Fitzgerald M."/>
            <person name="Haas B.J."/>
            <person name="Zeng Q."/>
            <person name="Young S."/>
            <person name="Adiconis X."/>
            <person name="Fan L."/>
            <person name="Levin J.Z."/>
            <person name="Mitchell T.K."/>
            <person name="Okubara P.A."/>
            <person name="Farman M.L."/>
            <person name="Kohn L.M."/>
            <person name="Birren B."/>
            <person name="Ma L.-J."/>
            <person name="Dean R.A."/>
        </authorList>
    </citation>
    <scope>NUCLEOTIDE SEQUENCE</scope>
    <source>
        <strain evidence="3">ATCC 64411 / 73-15</strain>
    </source>
</reference>
<evidence type="ECO:0000256" key="1">
    <source>
        <dbReference type="SAM" id="MobiDB-lite"/>
    </source>
</evidence>
<gene>
    <name evidence="2" type="ORF">MAPG_08351</name>
</gene>
<feature type="region of interest" description="Disordered" evidence="1">
    <location>
        <begin position="1"/>
        <end position="39"/>
    </location>
</feature>
<protein>
    <submittedName>
        <fullName evidence="2 3">Uncharacterized protein</fullName>
    </submittedName>
</protein>
<feature type="compositionally biased region" description="Basic and acidic residues" evidence="1">
    <location>
        <begin position="1"/>
        <end position="13"/>
    </location>
</feature>
<evidence type="ECO:0000313" key="4">
    <source>
        <dbReference type="Proteomes" id="UP000011715"/>
    </source>
</evidence>
<reference evidence="3" key="5">
    <citation type="submission" date="2015-06" db="UniProtKB">
        <authorList>
            <consortium name="EnsemblFungi"/>
        </authorList>
    </citation>
    <scope>IDENTIFICATION</scope>
    <source>
        <strain evidence="3">ATCC 64411</strain>
    </source>
</reference>
<reference evidence="2" key="2">
    <citation type="submission" date="2010-05" db="EMBL/GenBank/DDBJ databases">
        <title>The Genome Sequence of Magnaporthe poae strain ATCC 64411.</title>
        <authorList>
            <consortium name="The Broad Institute Genome Sequencing Platform"/>
            <consortium name="Broad Institute Genome Sequencing Center for Infectious Disease"/>
            <person name="Ma L.-J."/>
            <person name="Dead R."/>
            <person name="Young S."/>
            <person name="Zeng Q."/>
            <person name="Koehrsen M."/>
            <person name="Alvarado L."/>
            <person name="Berlin A."/>
            <person name="Chapman S.B."/>
            <person name="Chen Z."/>
            <person name="Freedman E."/>
            <person name="Gellesch M."/>
            <person name="Goldberg J."/>
            <person name="Griggs A."/>
            <person name="Gujja S."/>
            <person name="Heilman E.R."/>
            <person name="Heiman D."/>
            <person name="Hepburn T."/>
            <person name="Howarth C."/>
            <person name="Jen D."/>
            <person name="Larson L."/>
            <person name="Mehta T."/>
            <person name="Neiman D."/>
            <person name="Pearson M."/>
            <person name="Roberts A."/>
            <person name="Saif S."/>
            <person name="Shea T."/>
            <person name="Shenoy N."/>
            <person name="Sisk P."/>
            <person name="Stolte C."/>
            <person name="Sykes S."/>
            <person name="Walk T."/>
            <person name="White J."/>
            <person name="Yandava C."/>
            <person name="Haas B."/>
            <person name="Nusbaum C."/>
            <person name="Birren B."/>
        </authorList>
    </citation>
    <scope>NUCLEOTIDE SEQUENCE</scope>
    <source>
        <strain evidence="2">ATCC 64411</strain>
    </source>
</reference>
<reference evidence="2" key="3">
    <citation type="submission" date="2011-03" db="EMBL/GenBank/DDBJ databases">
        <title>Annotation of Magnaporthe poae ATCC 64411.</title>
        <authorList>
            <person name="Ma L.-J."/>
            <person name="Dead R."/>
            <person name="Young S.K."/>
            <person name="Zeng Q."/>
            <person name="Gargeya S."/>
            <person name="Fitzgerald M."/>
            <person name="Haas B."/>
            <person name="Abouelleil A."/>
            <person name="Alvarado L."/>
            <person name="Arachchi H.M."/>
            <person name="Berlin A."/>
            <person name="Brown A."/>
            <person name="Chapman S.B."/>
            <person name="Chen Z."/>
            <person name="Dunbar C."/>
            <person name="Freedman E."/>
            <person name="Gearin G."/>
            <person name="Gellesch M."/>
            <person name="Goldberg J."/>
            <person name="Griggs A."/>
            <person name="Gujja S."/>
            <person name="Heiman D."/>
            <person name="Howarth C."/>
            <person name="Larson L."/>
            <person name="Lui A."/>
            <person name="MacDonald P.J.P."/>
            <person name="Mehta T."/>
            <person name="Montmayeur A."/>
            <person name="Murphy C."/>
            <person name="Neiman D."/>
            <person name="Pearson M."/>
            <person name="Priest M."/>
            <person name="Roberts A."/>
            <person name="Saif S."/>
            <person name="Shea T."/>
            <person name="Shenoy N."/>
            <person name="Sisk P."/>
            <person name="Stolte C."/>
            <person name="Sykes S."/>
            <person name="Yandava C."/>
            <person name="Wortman J."/>
            <person name="Nusbaum C."/>
            <person name="Birren B."/>
        </authorList>
    </citation>
    <scope>NUCLEOTIDE SEQUENCE</scope>
    <source>
        <strain evidence="2">ATCC 64411</strain>
    </source>
</reference>
<name>A0A0C4E750_MAGP6</name>
<keyword evidence="4" id="KW-1185">Reference proteome</keyword>